<evidence type="ECO:0000259" key="7">
    <source>
        <dbReference type="Pfam" id="PF02706"/>
    </source>
</evidence>
<sequence>MTTESHQYKNINEDEISLKELIIKVAEWCKYLLSKWLIILAFTVMGCILGFYYASTKKPVYTATTTFVLEDQKTGGLGNLAGLASIAGVDLGSSGGGIFQGENILGLYKSRTMIEKTLLSVIDVGGKNELLVDRYIHFNQLREKWKNKPEIKNLSFPIDSIRSGNYVISTNRLRDSILGVIVADINKNYLIVFKPDKKLSTIQIDVKANDEIFAKRFNEGLVKIVNQFYINTKTKKTLQNVEILQHKADSVRSAMNGAIYNAVAVADATPNLNPTKQVQRIAPAQRSQFSAETNKAILSTLVQNLEMSKMALMKDAPLLEIVDMPVYPLEVTKMGKLKGMVFGGFCFAMIISVLLILRMAFKDITK</sequence>
<evidence type="ECO:0000256" key="4">
    <source>
        <dbReference type="ARBA" id="ARBA00022989"/>
    </source>
</evidence>
<keyword evidence="4 6" id="KW-1133">Transmembrane helix</keyword>
<name>A0ABV8NLE3_9SPHI</name>
<evidence type="ECO:0000256" key="6">
    <source>
        <dbReference type="SAM" id="Phobius"/>
    </source>
</evidence>
<dbReference type="InterPro" id="IPR003856">
    <property type="entry name" value="LPS_length_determ_N"/>
</dbReference>
<organism evidence="8 9">
    <name type="scientific">Pedobacter jamesrossensis</name>
    <dbReference type="NCBI Taxonomy" id="1908238"/>
    <lineage>
        <taxon>Bacteria</taxon>
        <taxon>Pseudomonadati</taxon>
        <taxon>Bacteroidota</taxon>
        <taxon>Sphingobacteriia</taxon>
        <taxon>Sphingobacteriales</taxon>
        <taxon>Sphingobacteriaceae</taxon>
        <taxon>Pedobacter</taxon>
    </lineage>
</organism>
<dbReference type="InterPro" id="IPR050445">
    <property type="entry name" value="Bact_polysacc_biosynth/exp"/>
</dbReference>
<comment type="subcellular location">
    <subcellularLocation>
        <location evidence="1">Cell membrane</location>
        <topology evidence="1">Multi-pass membrane protein</topology>
    </subcellularLocation>
</comment>
<accession>A0ABV8NLE3</accession>
<gene>
    <name evidence="8" type="ORF">ACFOUY_06650</name>
</gene>
<keyword evidence="5 6" id="KW-0472">Membrane</keyword>
<dbReference type="Pfam" id="PF02706">
    <property type="entry name" value="Wzz"/>
    <property type="match status" value="1"/>
</dbReference>
<feature type="domain" description="Polysaccharide chain length determinant N-terminal" evidence="7">
    <location>
        <begin position="29"/>
        <end position="75"/>
    </location>
</feature>
<dbReference type="EMBL" id="JBHSBY010000033">
    <property type="protein sequence ID" value="MFC4196372.1"/>
    <property type="molecule type" value="Genomic_DNA"/>
</dbReference>
<dbReference type="Proteomes" id="UP001595792">
    <property type="component" value="Unassembled WGS sequence"/>
</dbReference>
<feature type="transmembrane region" description="Helical" evidence="6">
    <location>
        <begin position="36"/>
        <end position="54"/>
    </location>
</feature>
<evidence type="ECO:0000256" key="3">
    <source>
        <dbReference type="ARBA" id="ARBA00022692"/>
    </source>
</evidence>
<dbReference type="RefSeq" id="WP_378959701.1">
    <property type="nucleotide sequence ID" value="NZ_JBHRXC010000016.1"/>
</dbReference>
<dbReference type="PANTHER" id="PTHR32309">
    <property type="entry name" value="TYROSINE-PROTEIN KINASE"/>
    <property type="match status" value="1"/>
</dbReference>
<keyword evidence="3 6" id="KW-0812">Transmembrane</keyword>
<reference evidence="9" key="1">
    <citation type="journal article" date="2019" name="Int. J. Syst. Evol. Microbiol.">
        <title>The Global Catalogue of Microorganisms (GCM) 10K type strain sequencing project: providing services to taxonomists for standard genome sequencing and annotation.</title>
        <authorList>
            <consortium name="The Broad Institute Genomics Platform"/>
            <consortium name="The Broad Institute Genome Sequencing Center for Infectious Disease"/>
            <person name="Wu L."/>
            <person name="Ma J."/>
        </authorList>
    </citation>
    <scope>NUCLEOTIDE SEQUENCE [LARGE SCALE GENOMIC DNA]</scope>
    <source>
        <strain evidence="9">CCM 8689</strain>
    </source>
</reference>
<evidence type="ECO:0000256" key="5">
    <source>
        <dbReference type="ARBA" id="ARBA00023136"/>
    </source>
</evidence>
<proteinExistence type="predicted"/>
<feature type="transmembrane region" description="Helical" evidence="6">
    <location>
        <begin position="340"/>
        <end position="361"/>
    </location>
</feature>
<evidence type="ECO:0000256" key="2">
    <source>
        <dbReference type="ARBA" id="ARBA00022475"/>
    </source>
</evidence>
<evidence type="ECO:0000256" key="1">
    <source>
        <dbReference type="ARBA" id="ARBA00004651"/>
    </source>
</evidence>
<keyword evidence="2" id="KW-1003">Cell membrane</keyword>
<comment type="caution">
    <text evidence="8">The sequence shown here is derived from an EMBL/GenBank/DDBJ whole genome shotgun (WGS) entry which is preliminary data.</text>
</comment>
<dbReference type="PANTHER" id="PTHR32309:SF13">
    <property type="entry name" value="FERRIC ENTEROBACTIN TRANSPORT PROTEIN FEPE"/>
    <property type="match status" value="1"/>
</dbReference>
<keyword evidence="9" id="KW-1185">Reference proteome</keyword>
<evidence type="ECO:0000313" key="9">
    <source>
        <dbReference type="Proteomes" id="UP001595792"/>
    </source>
</evidence>
<protein>
    <submittedName>
        <fullName evidence="8">Wzz/FepE/Etk N-terminal domain-containing protein</fullName>
    </submittedName>
</protein>
<evidence type="ECO:0000313" key="8">
    <source>
        <dbReference type="EMBL" id="MFC4196372.1"/>
    </source>
</evidence>